<gene>
    <name evidence="1" type="ORF">SAMN05421630_1101</name>
</gene>
<name>A0A1G6VVE4_9PSEU</name>
<dbReference type="Proteomes" id="UP000199494">
    <property type="component" value="Unassembled WGS sequence"/>
</dbReference>
<reference evidence="1 2" key="1">
    <citation type="submission" date="2016-10" db="EMBL/GenBank/DDBJ databases">
        <authorList>
            <person name="de Groot N.N."/>
        </authorList>
    </citation>
    <scope>NUCLEOTIDE SEQUENCE [LARGE SCALE GENOMIC DNA]</scope>
    <source>
        <strain evidence="1 2">CGMCC 4.5506</strain>
    </source>
</reference>
<dbReference type="AlphaFoldDB" id="A0A1G6VVE4"/>
<evidence type="ECO:0000313" key="1">
    <source>
        <dbReference type="EMBL" id="SDD56957.1"/>
    </source>
</evidence>
<dbReference type="PROSITE" id="PS51257">
    <property type="entry name" value="PROKAR_LIPOPROTEIN"/>
    <property type="match status" value="1"/>
</dbReference>
<accession>A0A1G6VVE4</accession>
<dbReference type="EMBL" id="FMZE01000010">
    <property type="protein sequence ID" value="SDD56957.1"/>
    <property type="molecule type" value="Genomic_DNA"/>
</dbReference>
<evidence type="ECO:0000313" key="2">
    <source>
        <dbReference type="Proteomes" id="UP000199494"/>
    </source>
</evidence>
<sequence length="323" mass="33413">MPTRSPVARLSVAVCAAATAVSLTACSGDEAEADTGLLAALSHVAATDASTTYVEYGDVAAIGKLAEHDRRRFAQLAGYGYSELAMSADRIAEKLGVDPRGFSSAIWVGQPPETAGLLIGDYDTGKVSDGFEKIGAEQEDKGEAIRWRSAADRATDLSGPFTDLGLLTQFNVVSVEEGKFGYSSAGGSLDWVTDPGETTLADDEQIRTLATCLGDPVVAIIATQDERKVAVGVRAPSATELTEVVCSLTGDPQADRDRMTTELAEGRAPSSGQPWAEILPGAEVDIPDGSSGVVRVVSTPGDTAPPGRIAQVLANGDLKGLTG</sequence>
<protein>
    <submittedName>
        <fullName evidence="1">Uncharacterized protein</fullName>
    </submittedName>
</protein>
<dbReference type="OrthoDB" id="3688255at2"/>
<dbReference type="RefSeq" id="WP_143021419.1">
    <property type="nucleotide sequence ID" value="NZ_CP016353.1"/>
</dbReference>
<keyword evidence="2" id="KW-1185">Reference proteome</keyword>
<proteinExistence type="predicted"/>
<organism evidence="1 2">
    <name type="scientific">Prauserella marina</name>
    <dbReference type="NCBI Taxonomy" id="530584"/>
    <lineage>
        <taxon>Bacteria</taxon>
        <taxon>Bacillati</taxon>
        <taxon>Actinomycetota</taxon>
        <taxon>Actinomycetes</taxon>
        <taxon>Pseudonocardiales</taxon>
        <taxon>Pseudonocardiaceae</taxon>
        <taxon>Prauserella</taxon>
    </lineage>
</organism>